<accession>A0A1T4KT95</accession>
<sequence>MCFAHGKPGRFLPHTWVNAEPVPRFYPNVVTLTTGDLDVDEQRQTVRLLLSSHLPGRWAVKDSFKSLNLARLGFEILEEANWVRKIQPKTEAGWKAEAGPMVSGLSWERAGPGGDAFPAVLFGDDNFVMYSGRRDGAIVAGGTFYRADNVVGLSNVVADSDEASAVWRDLALLAAVTFPGLPVVGYESGHELKAAHKAGFEIGDPLRIWVKARD</sequence>
<dbReference type="EMBL" id="FUWJ01000001">
    <property type="protein sequence ID" value="SJZ45636.1"/>
    <property type="molecule type" value="Genomic_DNA"/>
</dbReference>
<organism evidence="1 2">
    <name type="scientific">Enhydrobacter aerosaccus</name>
    <dbReference type="NCBI Taxonomy" id="225324"/>
    <lineage>
        <taxon>Bacteria</taxon>
        <taxon>Pseudomonadati</taxon>
        <taxon>Pseudomonadota</taxon>
        <taxon>Alphaproteobacteria</taxon>
        <taxon>Hyphomicrobiales</taxon>
        <taxon>Enhydrobacter</taxon>
    </lineage>
</organism>
<protein>
    <recommendedName>
        <fullName evidence="3">N-acetyltransferase domain-containing protein</fullName>
    </recommendedName>
</protein>
<name>A0A1T4KT95_9HYPH</name>
<keyword evidence="2" id="KW-1185">Reference proteome</keyword>
<dbReference type="STRING" id="225324.SAMN02745126_01138"/>
<dbReference type="AlphaFoldDB" id="A0A1T4KT95"/>
<evidence type="ECO:0000313" key="2">
    <source>
        <dbReference type="Proteomes" id="UP000190092"/>
    </source>
</evidence>
<dbReference type="Proteomes" id="UP000190092">
    <property type="component" value="Unassembled WGS sequence"/>
</dbReference>
<proteinExistence type="predicted"/>
<reference evidence="2" key="1">
    <citation type="submission" date="2017-02" db="EMBL/GenBank/DDBJ databases">
        <authorList>
            <person name="Varghese N."/>
            <person name="Submissions S."/>
        </authorList>
    </citation>
    <scope>NUCLEOTIDE SEQUENCE [LARGE SCALE GENOMIC DNA]</scope>
    <source>
        <strain evidence="2">ATCC 27094</strain>
    </source>
</reference>
<evidence type="ECO:0000313" key="1">
    <source>
        <dbReference type="EMBL" id="SJZ45636.1"/>
    </source>
</evidence>
<evidence type="ECO:0008006" key="3">
    <source>
        <dbReference type="Google" id="ProtNLM"/>
    </source>
</evidence>
<gene>
    <name evidence="1" type="ORF">SAMN02745126_01138</name>
</gene>